<dbReference type="PROSITE" id="PS50968">
    <property type="entry name" value="BIOTINYL_LIPOYL"/>
    <property type="match status" value="1"/>
</dbReference>
<dbReference type="InterPro" id="IPR011761">
    <property type="entry name" value="ATP-grasp"/>
</dbReference>
<feature type="domain" description="Lipoyl-binding" evidence="7">
    <location>
        <begin position="589"/>
        <end position="664"/>
    </location>
</feature>
<dbReference type="FunFam" id="3.30.1490.20:FF:000003">
    <property type="entry name" value="acetyl-CoA carboxylase isoform X1"/>
    <property type="match status" value="1"/>
</dbReference>
<dbReference type="InterPro" id="IPR011054">
    <property type="entry name" value="Rudment_hybrid_motif"/>
</dbReference>
<comment type="cofactor">
    <cofactor evidence="1">
        <name>biotin</name>
        <dbReference type="ChEBI" id="CHEBI:57586"/>
    </cofactor>
</comment>
<dbReference type="GO" id="GO:0016874">
    <property type="term" value="F:ligase activity"/>
    <property type="evidence" value="ECO:0007669"/>
    <property type="project" value="UniProtKB-KW"/>
</dbReference>
<dbReference type="NCBIfam" id="NF006367">
    <property type="entry name" value="PRK08591.1"/>
    <property type="match status" value="1"/>
</dbReference>
<dbReference type="InterPro" id="IPR005479">
    <property type="entry name" value="CPAse_ATP-bd"/>
</dbReference>
<dbReference type="Pfam" id="PF02785">
    <property type="entry name" value="Biotin_carb_C"/>
    <property type="match status" value="1"/>
</dbReference>
<dbReference type="SUPFAM" id="SSF51246">
    <property type="entry name" value="Rudiment single hybrid motif"/>
    <property type="match status" value="1"/>
</dbReference>
<evidence type="ECO:0000256" key="4">
    <source>
        <dbReference type="ARBA" id="ARBA00022840"/>
    </source>
</evidence>
<evidence type="ECO:0000259" key="8">
    <source>
        <dbReference type="PROSITE" id="PS50975"/>
    </source>
</evidence>
<dbReference type="Gene3D" id="2.40.50.100">
    <property type="match status" value="1"/>
</dbReference>
<dbReference type="Proteomes" id="UP000544122">
    <property type="component" value="Unassembled WGS sequence"/>
</dbReference>
<dbReference type="Pfam" id="PF02786">
    <property type="entry name" value="CPSase_L_D2"/>
    <property type="match status" value="1"/>
</dbReference>
<dbReference type="InterPro" id="IPR048429">
    <property type="entry name" value="MCC_alpha_BT"/>
</dbReference>
<dbReference type="Gene3D" id="3.30.470.20">
    <property type="entry name" value="ATP-grasp fold, B domain"/>
    <property type="match status" value="1"/>
</dbReference>
<evidence type="ECO:0000256" key="3">
    <source>
        <dbReference type="ARBA" id="ARBA00022741"/>
    </source>
</evidence>
<evidence type="ECO:0000256" key="1">
    <source>
        <dbReference type="ARBA" id="ARBA00001953"/>
    </source>
</evidence>
<keyword evidence="3 6" id="KW-0547">Nucleotide-binding</keyword>
<dbReference type="Pfam" id="PF00289">
    <property type="entry name" value="Biotin_carb_N"/>
    <property type="match status" value="1"/>
</dbReference>
<dbReference type="EMBL" id="JAAVLX010000004">
    <property type="protein sequence ID" value="NOJ40394.1"/>
    <property type="molecule type" value="Genomic_DNA"/>
</dbReference>
<evidence type="ECO:0000256" key="6">
    <source>
        <dbReference type="PROSITE-ProRule" id="PRU00409"/>
    </source>
</evidence>
<keyword evidence="11" id="KW-1185">Reference proteome</keyword>
<dbReference type="FunFam" id="3.40.50.20:FF:000010">
    <property type="entry name" value="Propionyl-CoA carboxylase subunit alpha"/>
    <property type="match status" value="1"/>
</dbReference>
<dbReference type="PROSITE" id="PS50979">
    <property type="entry name" value="BC"/>
    <property type="match status" value="1"/>
</dbReference>
<dbReference type="InterPro" id="IPR050856">
    <property type="entry name" value="Biotin_carboxylase_complex"/>
</dbReference>
<keyword evidence="5" id="KW-0092">Biotin</keyword>
<gene>
    <name evidence="10" type="ORF">HCN58_12435</name>
</gene>
<dbReference type="InterPro" id="IPR005482">
    <property type="entry name" value="Biotin_COase_C"/>
</dbReference>
<proteinExistence type="predicted"/>
<accession>A0A7Y4LVT7</accession>
<protein>
    <submittedName>
        <fullName evidence="10">Acetyl/propionyl/methylcrotonyl-CoA carboxylase subunit alpha</fullName>
    </submittedName>
</protein>
<dbReference type="CDD" id="cd06850">
    <property type="entry name" value="biotinyl_domain"/>
    <property type="match status" value="1"/>
</dbReference>
<sequence length="669" mass="72548">MDRSKLYRRFRTLLIANRGEIACRVIRSARAMGLRTVAVYSEADRDAMHVAMADEAVLLGPARARDSYLNIDRVIESARQTGAEAVHPGYGFLSENAEFAQACLNAGLVFVGPTAEMMTAMGSKSGSKALMEKAGVPLVSGYHGESQDEAILAKAADAIGFPVLVKASAGGGGRGMRVVNSAGELAAAIVSAKREAKAAFGDDRMLIEKFVQNPRHIEVQIVGDSHGNLLSLWERECTLQRRHQKVIEEAPSPTLDAKQREAVCAAARKAAAAVNYVGAGTIEFVSDGKEVFFIEMNTRLQVEHPVTELITGVDLVEWQLRVAFGEKLPLAQDEIKLNGHAIEARVYAENPQKNFMPSVGRIRTWRTPHAVDGLRIDAGYRDGDAVSPYYDAMLAKVIAWAPTRQAAIERLNRGLEETDIRGIVTNIPFLSALVTHPSVRANTIDTGFIERELKKLTESAGPAGDLELCAAVAAIVVDEQNVARKEAHSPWQTFGWMPVGERKRVFSFRQGQGGEHKVTLHYGDGPSKLTIGKHEFVFTTSPIDVGSFDLTIDGVKSRVTAVIEGHELYLRTRNGRFDLHWVDPFGGETEELVGEDKIVAPLPGTVVALLAEEGATLEKGAAILTLEVMKMEQTLRAPFAGVLTKIRCKVGDIVGEGVELAEIEPAAAS</sequence>
<dbReference type="FunFam" id="3.30.470.20:FF:000028">
    <property type="entry name" value="Methylcrotonoyl-CoA carboxylase subunit alpha, mitochondrial"/>
    <property type="match status" value="1"/>
</dbReference>
<dbReference type="GO" id="GO:0046872">
    <property type="term" value="F:metal ion binding"/>
    <property type="evidence" value="ECO:0007669"/>
    <property type="project" value="InterPro"/>
</dbReference>
<dbReference type="PANTHER" id="PTHR18866:SF33">
    <property type="entry name" value="METHYLCROTONOYL-COA CARBOXYLASE SUBUNIT ALPHA, MITOCHONDRIAL-RELATED"/>
    <property type="match status" value="1"/>
</dbReference>
<reference evidence="10 11" key="1">
    <citation type="submission" date="2020-03" db="EMBL/GenBank/DDBJ databases">
        <title>Bradyrhizobium diversity isolated from nodules of Indigofera sp.</title>
        <authorList>
            <person name="Klepa M."/>
            <person name="Helene L."/>
            <person name="Hungria M."/>
        </authorList>
    </citation>
    <scope>NUCLEOTIDE SEQUENCE [LARGE SCALE GENOMIC DNA]</scope>
    <source>
        <strain evidence="10 11">WSM 1791</strain>
    </source>
</reference>
<dbReference type="InterPro" id="IPR011764">
    <property type="entry name" value="Biotin_carboxylation_dom"/>
</dbReference>
<dbReference type="SUPFAM" id="SSF51230">
    <property type="entry name" value="Single hybrid motif"/>
    <property type="match status" value="1"/>
</dbReference>
<evidence type="ECO:0000313" key="10">
    <source>
        <dbReference type="EMBL" id="NOJ40394.1"/>
    </source>
</evidence>
<dbReference type="PROSITE" id="PS00867">
    <property type="entry name" value="CPSASE_2"/>
    <property type="match status" value="1"/>
</dbReference>
<dbReference type="PROSITE" id="PS50975">
    <property type="entry name" value="ATP_GRASP"/>
    <property type="match status" value="1"/>
</dbReference>
<evidence type="ECO:0000256" key="5">
    <source>
        <dbReference type="ARBA" id="ARBA00023267"/>
    </source>
</evidence>
<keyword evidence="2" id="KW-0436">Ligase</keyword>
<dbReference type="SMART" id="SM00878">
    <property type="entry name" value="Biotin_carb_C"/>
    <property type="match status" value="1"/>
</dbReference>
<dbReference type="PROSITE" id="PS00866">
    <property type="entry name" value="CPSASE_1"/>
    <property type="match status" value="1"/>
</dbReference>
<organism evidence="10 11">
    <name type="scientific">Bradyrhizobium australiense</name>
    <dbReference type="NCBI Taxonomy" id="2721161"/>
    <lineage>
        <taxon>Bacteria</taxon>
        <taxon>Pseudomonadati</taxon>
        <taxon>Pseudomonadota</taxon>
        <taxon>Alphaproteobacteria</taxon>
        <taxon>Hyphomicrobiales</taxon>
        <taxon>Nitrobacteraceae</taxon>
        <taxon>Bradyrhizobium</taxon>
    </lineage>
</organism>
<dbReference type="InterPro" id="IPR000089">
    <property type="entry name" value="Biotin_lipoyl"/>
</dbReference>
<dbReference type="AlphaFoldDB" id="A0A7Y4LVT7"/>
<dbReference type="GO" id="GO:0005524">
    <property type="term" value="F:ATP binding"/>
    <property type="evidence" value="ECO:0007669"/>
    <property type="project" value="UniProtKB-UniRule"/>
</dbReference>
<dbReference type="RefSeq" id="WP_171579680.1">
    <property type="nucleotide sequence ID" value="NZ_JAAVLX010000004.1"/>
</dbReference>
<evidence type="ECO:0000259" key="7">
    <source>
        <dbReference type="PROSITE" id="PS50968"/>
    </source>
</evidence>
<dbReference type="Pfam" id="PF00364">
    <property type="entry name" value="Biotin_lipoyl"/>
    <property type="match status" value="1"/>
</dbReference>
<dbReference type="InterPro" id="IPR016185">
    <property type="entry name" value="PreATP-grasp_dom_sf"/>
</dbReference>
<evidence type="ECO:0000313" key="11">
    <source>
        <dbReference type="Proteomes" id="UP000544122"/>
    </source>
</evidence>
<name>A0A7Y4LVT7_9BRAD</name>
<evidence type="ECO:0000256" key="2">
    <source>
        <dbReference type="ARBA" id="ARBA00022598"/>
    </source>
</evidence>
<comment type="caution">
    <text evidence="10">The sequence shown here is derived from an EMBL/GenBank/DDBJ whole genome shotgun (WGS) entry which is preliminary data.</text>
</comment>
<evidence type="ECO:0000259" key="9">
    <source>
        <dbReference type="PROSITE" id="PS50979"/>
    </source>
</evidence>
<dbReference type="Pfam" id="PF21139">
    <property type="entry name" value="BT_MCC_alpha"/>
    <property type="match status" value="1"/>
</dbReference>
<feature type="domain" description="Biotin carboxylation" evidence="9">
    <location>
        <begin position="9"/>
        <end position="454"/>
    </location>
</feature>
<dbReference type="SUPFAM" id="SSF52440">
    <property type="entry name" value="PreATP-grasp domain"/>
    <property type="match status" value="1"/>
</dbReference>
<dbReference type="InterPro" id="IPR005481">
    <property type="entry name" value="BC-like_N"/>
</dbReference>
<dbReference type="SUPFAM" id="SSF56059">
    <property type="entry name" value="Glutathione synthetase ATP-binding domain-like"/>
    <property type="match status" value="1"/>
</dbReference>
<keyword evidence="4 6" id="KW-0067">ATP-binding</keyword>
<dbReference type="InterPro" id="IPR011053">
    <property type="entry name" value="Single_hybrid_motif"/>
</dbReference>
<dbReference type="Gene3D" id="3.30.700.40">
    <property type="match status" value="1"/>
</dbReference>
<dbReference type="PANTHER" id="PTHR18866">
    <property type="entry name" value="CARBOXYLASE:PYRUVATE/ACETYL-COA/PROPIONYL-COA CARBOXYLASE"/>
    <property type="match status" value="1"/>
</dbReference>
<feature type="domain" description="ATP-grasp" evidence="8">
    <location>
        <begin position="128"/>
        <end position="324"/>
    </location>
</feature>